<evidence type="ECO:0000313" key="8">
    <source>
        <dbReference type="EMBL" id="RGK39819.1"/>
    </source>
</evidence>
<evidence type="ECO:0000256" key="5">
    <source>
        <dbReference type="ARBA" id="ARBA00022840"/>
    </source>
</evidence>
<evidence type="ECO:0000256" key="3">
    <source>
        <dbReference type="ARBA" id="ARBA00022741"/>
    </source>
</evidence>
<dbReference type="Pfam" id="PF00294">
    <property type="entry name" value="PfkB"/>
    <property type="match status" value="1"/>
</dbReference>
<feature type="domain" description="Carbohydrate kinase PfkB" evidence="7">
    <location>
        <begin position="94"/>
        <end position="395"/>
    </location>
</feature>
<keyword evidence="3" id="KW-0547">Nucleotide-binding</keyword>
<dbReference type="InterPro" id="IPR035895">
    <property type="entry name" value="HPr-like_sf"/>
</dbReference>
<dbReference type="InterPro" id="IPR029056">
    <property type="entry name" value="Ribokinase-like"/>
</dbReference>
<dbReference type="EMBL" id="QRMI01000014">
    <property type="protein sequence ID" value="RHJ61876.1"/>
    <property type="molecule type" value="Genomic_DNA"/>
</dbReference>
<dbReference type="Proteomes" id="UP000285832">
    <property type="component" value="Unassembled WGS sequence"/>
</dbReference>
<name>A0A3E4LQW8_9FIRM</name>
<dbReference type="EMBL" id="QSQN01000017">
    <property type="protein sequence ID" value="RGK39819.1"/>
    <property type="molecule type" value="Genomic_DNA"/>
</dbReference>
<reference evidence="10 11" key="1">
    <citation type="submission" date="2018-08" db="EMBL/GenBank/DDBJ databases">
        <title>A genome reference for cultivated species of the human gut microbiota.</title>
        <authorList>
            <person name="Zou Y."/>
            <person name="Xue W."/>
            <person name="Luo G."/>
        </authorList>
    </citation>
    <scope>NUCLEOTIDE SEQUENCE [LARGE SCALE GENOMIC DNA]</scope>
    <source>
        <strain evidence="9 11">AM09-9</strain>
        <strain evidence="8 10">TF11-7</strain>
    </source>
</reference>
<dbReference type="InterPro" id="IPR011611">
    <property type="entry name" value="PfkB_dom"/>
</dbReference>
<dbReference type="PROSITE" id="PS00584">
    <property type="entry name" value="PFKB_KINASES_2"/>
    <property type="match status" value="1"/>
</dbReference>
<dbReference type="PANTHER" id="PTHR43085">
    <property type="entry name" value="HEXOKINASE FAMILY MEMBER"/>
    <property type="match status" value="1"/>
</dbReference>
<dbReference type="InterPro" id="IPR002173">
    <property type="entry name" value="Carboh/pur_kinase_PfkB_CS"/>
</dbReference>
<dbReference type="InterPro" id="IPR002139">
    <property type="entry name" value="Ribo/fructo_kinase"/>
</dbReference>
<evidence type="ECO:0000313" key="9">
    <source>
        <dbReference type="EMBL" id="RHJ61876.1"/>
    </source>
</evidence>
<protein>
    <submittedName>
        <fullName evidence="8">Carbohydrate kinase</fullName>
    </submittedName>
</protein>
<evidence type="ECO:0000256" key="1">
    <source>
        <dbReference type="ARBA" id="ARBA00010688"/>
    </source>
</evidence>
<dbReference type="SUPFAM" id="SSF53613">
    <property type="entry name" value="Ribokinase-like"/>
    <property type="match status" value="1"/>
</dbReference>
<dbReference type="PRINTS" id="PR00990">
    <property type="entry name" value="RIBOKINASE"/>
</dbReference>
<dbReference type="GO" id="GO:0005524">
    <property type="term" value="F:ATP binding"/>
    <property type="evidence" value="ECO:0007669"/>
    <property type="project" value="UniProtKB-KW"/>
</dbReference>
<sequence>MIAKVILGTMNNARKLVSIVEKIPYDAELCSGRYVVNAKSMLGVLSMPEFEVGELHIHTDEEIECSNILEKLLENGLLADTYDAAKRSLYDITTFGEILIDFTWQGVSDTGQTLFAQNPGGAPANVAVAAEKLGAHTAFIGKAGKDMHGEFLKSVLEKEKVDTKGMLLDENYFTTLAFVSVAENGERSFSFARKPGADTKIEKEEINVDILDKTTLFHVGSLSLTEQPARNTTHYAIRRAKEKGSIISYDPNYRASLWKDKKTAKEQMRSLIPYVDLMKISDEETELLTGKEKPEEAAKLLFEKGVKIVVVTLGSKGAYLYCKEGGLQIPGFVSKVADTNGAGDSFWGGFLYRISKSGKKPEEFTLNELKEYVRFGNAVASLCVEKKGAIPAMPTLMEVRERMGQ</sequence>
<evidence type="ECO:0000313" key="10">
    <source>
        <dbReference type="Proteomes" id="UP000260793"/>
    </source>
</evidence>
<gene>
    <name evidence="9" type="ORF">DW116_07025</name>
    <name evidence="8" type="ORF">DXD17_07460</name>
</gene>
<dbReference type="SUPFAM" id="SSF55594">
    <property type="entry name" value="HPr-like"/>
    <property type="match status" value="1"/>
</dbReference>
<dbReference type="GO" id="GO:0006000">
    <property type="term" value="P:fructose metabolic process"/>
    <property type="evidence" value="ECO:0007669"/>
    <property type="project" value="UniProtKB-ARBA"/>
</dbReference>
<evidence type="ECO:0000259" key="7">
    <source>
        <dbReference type="Pfam" id="PF00294"/>
    </source>
</evidence>
<accession>A0A3E4LQW8</accession>
<proteinExistence type="inferred from homology"/>
<dbReference type="AlphaFoldDB" id="A0A3E4LQW8"/>
<dbReference type="InterPro" id="IPR050306">
    <property type="entry name" value="PfkB_Carbo_kinase"/>
</dbReference>
<keyword evidence="2 6" id="KW-0808">Transferase</keyword>
<dbReference type="GO" id="GO:0008865">
    <property type="term" value="F:fructokinase activity"/>
    <property type="evidence" value="ECO:0007669"/>
    <property type="project" value="UniProtKB-ARBA"/>
</dbReference>
<comment type="caution">
    <text evidence="8">The sequence shown here is derived from an EMBL/GenBank/DDBJ whole genome shotgun (WGS) entry which is preliminary data.</text>
</comment>
<evidence type="ECO:0000313" key="11">
    <source>
        <dbReference type="Proteomes" id="UP000285832"/>
    </source>
</evidence>
<dbReference type="Gene3D" id="3.40.1190.20">
    <property type="match status" value="1"/>
</dbReference>
<dbReference type="PANTHER" id="PTHR43085:SF1">
    <property type="entry name" value="PSEUDOURIDINE KINASE-RELATED"/>
    <property type="match status" value="1"/>
</dbReference>
<evidence type="ECO:0000256" key="4">
    <source>
        <dbReference type="ARBA" id="ARBA00022777"/>
    </source>
</evidence>
<evidence type="ECO:0000256" key="6">
    <source>
        <dbReference type="RuleBase" id="RU003704"/>
    </source>
</evidence>
<organism evidence="8 10">
    <name type="scientific">[Ruminococcus] lactaris</name>
    <dbReference type="NCBI Taxonomy" id="46228"/>
    <lineage>
        <taxon>Bacteria</taxon>
        <taxon>Bacillati</taxon>
        <taxon>Bacillota</taxon>
        <taxon>Clostridia</taxon>
        <taxon>Lachnospirales</taxon>
        <taxon>Lachnospiraceae</taxon>
        <taxon>Mediterraneibacter</taxon>
    </lineage>
</organism>
<dbReference type="CDD" id="cd01167">
    <property type="entry name" value="bac_FRK"/>
    <property type="match status" value="1"/>
</dbReference>
<keyword evidence="5" id="KW-0067">ATP-binding</keyword>
<comment type="similarity">
    <text evidence="1 6">Belongs to the carbohydrate kinase PfkB family.</text>
</comment>
<dbReference type="Proteomes" id="UP000260793">
    <property type="component" value="Unassembled WGS sequence"/>
</dbReference>
<keyword evidence="4 6" id="KW-0418">Kinase</keyword>
<evidence type="ECO:0000256" key="2">
    <source>
        <dbReference type="ARBA" id="ARBA00022679"/>
    </source>
</evidence>